<comment type="caution">
    <text evidence="4">The sequence shown here is derived from an EMBL/GenBank/DDBJ whole genome shotgun (WGS) entry which is preliminary data.</text>
</comment>
<dbReference type="InterPro" id="IPR011006">
    <property type="entry name" value="CheY-like_superfamily"/>
</dbReference>
<dbReference type="Gene3D" id="3.40.50.2300">
    <property type="match status" value="1"/>
</dbReference>
<dbReference type="Proteomes" id="UP000619078">
    <property type="component" value="Unassembled WGS sequence"/>
</dbReference>
<evidence type="ECO:0000313" key="5">
    <source>
        <dbReference type="Proteomes" id="UP000619078"/>
    </source>
</evidence>
<sequence length="125" mass="14150">METLILKKRILVLDKDTRVLNAVDEILTTGNWDVSILFDPNAVYDKAKTYKPDLVILDYVLVDTDCQMICEDFKNDPALRSVPIIIVTAYKSKKVSAQSYNCDALFVKPLDMQVLAGRMDYLLAS</sequence>
<dbReference type="Pfam" id="PF00072">
    <property type="entry name" value="Response_reg"/>
    <property type="match status" value="1"/>
</dbReference>
<dbReference type="SMART" id="SM00448">
    <property type="entry name" value="REC"/>
    <property type="match status" value="1"/>
</dbReference>
<evidence type="ECO:0000256" key="2">
    <source>
        <dbReference type="PROSITE-ProRule" id="PRU00169"/>
    </source>
</evidence>
<evidence type="ECO:0000259" key="3">
    <source>
        <dbReference type="PROSITE" id="PS50110"/>
    </source>
</evidence>
<feature type="modified residue" description="4-aspartylphosphate" evidence="2">
    <location>
        <position position="58"/>
    </location>
</feature>
<dbReference type="CDD" id="cd00156">
    <property type="entry name" value="REC"/>
    <property type="match status" value="1"/>
</dbReference>
<reference evidence="4" key="1">
    <citation type="submission" date="2020-09" db="EMBL/GenBank/DDBJ databases">
        <title>Novel species of Mucilaginibacter isolated from a glacier on the Tibetan Plateau.</title>
        <authorList>
            <person name="Liu Q."/>
            <person name="Xin Y.-H."/>
        </authorList>
    </citation>
    <scope>NUCLEOTIDE SEQUENCE</scope>
    <source>
        <strain evidence="4">ZB1P21</strain>
    </source>
</reference>
<keyword evidence="5" id="KW-1185">Reference proteome</keyword>
<dbReference type="PANTHER" id="PTHR44591:SF3">
    <property type="entry name" value="RESPONSE REGULATORY DOMAIN-CONTAINING PROTEIN"/>
    <property type="match status" value="1"/>
</dbReference>
<protein>
    <submittedName>
        <fullName evidence="4">Response regulator transcription factor</fullName>
    </submittedName>
</protein>
<evidence type="ECO:0000313" key="4">
    <source>
        <dbReference type="EMBL" id="MBD1391546.1"/>
    </source>
</evidence>
<keyword evidence="1 2" id="KW-0597">Phosphoprotein</keyword>
<dbReference type="GO" id="GO:0000160">
    <property type="term" value="P:phosphorelay signal transduction system"/>
    <property type="evidence" value="ECO:0007669"/>
    <property type="project" value="InterPro"/>
</dbReference>
<dbReference type="AlphaFoldDB" id="A0A926NKY3"/>
<dbReference type="InterPro" id="IPR050595">
    <property type="entry name" value="Bact_response_regulator"/>
</dbReference>
<feature type="domain" description="Response regulatory" evidence="3">
    <location>
        <begin position="9"/>
        <end position="123"/>
    </location>
</feature>
<dbReference type="PROSITE" id="PS50110">
    <property type="entry name" value="RESPONSE_REGULATORY"/>
    <property type="match status" value="1"/>
</dbReference>
<organism evidence="4 5">
    <name type="scientific">Mucilaginibacter glaciei</name>
    <dbReference type="NCBI Taxonomy" id="2772109"/>
    <lineage>
        <taxon>Bacteria</taxon>
        <taxon>Pseudomonadati</taxon>
        <taxon>Bacteroidota</taxon>
        <taxon>Sphingobacteriia</taxon>
        <taxon>Sphingobacteriales</taxon>
        <taxon>Sphingobacteriaceae</taxon>
        <taxon>Mucilaginibacter</taxon>
    </lineage>
</organism>
<dbReference type="EMBL" id="JACWMX010000001">
    <property type="protein sequence ID" value="MBD1391546.1"/>
    <property type="molecule type" value="Genomic_DNA"/>
</dbReference>
<name>A0A926NKY3_9SPHI</name>
<dbReference type="SUPFAM" id="SSF52172">
    <property type="entry name" value="CheY-like"/>
    <property type="match status" value="1"/>
</dbReference>
<dbReference type="RefSeq" id="WP_191159586.1">
    <property type="nucleotide sequence ID" value="NZ_JACWMX010000001.1"/>
</dbReference>
<evidence type="ECO:0000256" key="1">
    <source>
        <dbReference type="ARBA" id="ARBA00022553"/>
    </source>
</evidence>
<dbReference type="PANTHER" id="PTHR44591">
    <property type="entry name" value="STRESS RESPONSE REGULATOR PROTEIN 1"/>
    <property type="match status" value="1"/>
</dbReference>
<gene>
    <name evidence="4" type="ORF">IDJ76_00415</name>
</gene>
<dbReference type="InterPro" id="IPR001789">
    <property type="entry name" value="Sig_transdc_resp-reg_receiver"/>
</dbReference>
<proteinExistence type="predicted"/>
<accession>A0A926NKY3</accession>